<evidence type="ECO:0000313" key="8">
    <source>
        <dbReference type="EnsemblPlants" id="OBART06G03520.1"/>
    </source>
</evidence>
<evidence type="ECO:0000256" key="3">
    <source>
        <dbReference type="ARBA" id="ARBA00022989"/>
    </source>
</evidence>
<feature type="transmembrane region" description="Helical" evidence="6">
    <location>
        <begin position="246"/>
        <end position="267"/>
    </location>
</feature>
<dbReference type="PaxDb" id="65489-OBART06G03520.1"/>
<dbReference type="Gramene" id="OBART06G03520.1">
    <property type="protein sequence ID" value="OBART06G03520.1"/>
    <property type="gene ID" value="OBART06G03520"/>
</dbReference>
<dbReference type="eggNOG" id="KOG1443">
    <property type="taxonomic scope" value="Eukaryota"/>
</dbReference>
<evidence type="ECO:0000256" key="5">
    <source>
        <dbReference type="SAM" id="MobiDB-lite"/>
    </source>
</evidence>
<evidence type="ECO:0000256" key="1">
    <source>
        <dbReference type="ARBA" id="ARBA00004141"/>
    </source>
</evidence>
<feature type="transmembrane region" description="Helical" evidence="6">
    <location>
        <begin position="48"/>
        <end position="67"/>
    </location>
</feature>
<sequence>MYAADPDGVGAATPRKAFDVENPPGGAGGLRPSESVTKLESLERAERAALAPAVVLKTGFYILVWYAFSTCLTLYNKTLLGDKLGKFPAPLLMNTVHFALQAGLSKIIMLFQTKGVENAVEMGWKDYFMRVVPTALGTALDINLSNASLVFISVTFATMCKSASPIFLLMFAFAFRLESPSIKLLGIIVVISTGVLLTVSKETEFDFWGFIFVTLAAVMSGFRWSMTQILLQKNTYFDSPWHVMRSFLLMLVGGTLAFFMVLTEYVLVSATSAITVTIAGVVKEAVTILVAVFYFHDEFTWLKGLGLATIMVGVSLFNWYKYEKYKKGHINEDEVNSPSFDGDAKYIILDDLEDQDEFQDEDT</sequence>
<dbReference type="HOGENOM" id="CLU_022332_1_2_1"/>
<evidence type="ECO:0000256" key="2">
    <source>
        <dbReference type="ARBA" id="ARBA00022692"/>
    </source>
</evidence>
<dbReference type="Proteomes" id="UP000026960">
    <property type="component" value="Chromosome 6"/>
</dbReference>
<reference evidence="8" key="1">
    <citation type="journal article" date="2009" name="Rice">
        <title>De Novo Next Generation Sequencing of Plant Genomes.</title>
        <authorList>
            <person name="Rounsley S."/>
            <person name="Marri P.R."/>
            <person name="Yu Y."/>
            <person name="He R."/>
            <person name="Sisneros N."/>
            <person name="Goicoechea J.L."/>
            <person name="Lee S.J."/>
            <person name="Angelova A."/>
            <person name="Kudrna D."/>
            <person name="Luo M."/>
            <person name="Affourtit J."/>
            <person name="Desany B."/>
            <person name="Knight J."/>
            <person name="Niazi F."/>
            <person name="Egholm M."/>
            <person name="Wing R.A."/>
        </authorList>
    </citation>
    <scope>NUCLEOTIDE SEQUENCE [LARGE SCALE GENOMIC DNA]</scope>
    <source>
        <strain evidence="8">cv. IRGC 105608</strain>
    </source>
</reference>
<comment type="subcellular location">
    <subcellularLocation>
        <location evidence="1">Membrane</location>
        <topology evidence="1">Multi-pass membrane protein</topology>
    </subcellularLocation>
</comment>
<keyword evidence="9" id="KW-1185">Reference proteome</keyword>
<organism evidence="8">
    <name type="scientific">Oryza barthii</name>
    <dbReference type="NCBI Taxonomy" id="65489"/>
    <lineage>
        <taxon>Eukaryota</taxon>
        <taxon>Viridiplantae</taxon>
        <taxon>Streptophyta</taxon>
        <taxon>Embryophyta</taxon>
        <taxon>Tracheophyta</taxon>
        <taxon>Spermatophyta</taxon>
        <taxon>Magnoliopsida</taxon>
        <taxon>Liliopsida</taxon>
        <taxon>Poales</taxon>
        <taxon>Poaceae</taxon>
        <taxon>BOP clade</taxon>
        <taxon>Oryzoideae</taxon>
        <taxon>Oryzeae</taxon>
        <taxon>Oryzinae</taxon>
        <taxon>Oryza</taxon>
    </lineage>
</organism>
<feature type="region of interest" description="Disordered" evidence="5">
    <location>
        <begin position="1"/>
        <end position="33"/>
    </location>
</feature>
<feature type="transmembrane region" description="Helical" evidence="6">
    <location>
        <begin position="274"/>
        <end position="295"/>
    </location>
</feature>
<evidence type="ECO:0000256" key="6">
    <source>
        <dbReference type="SAM" id="Phobius"/>
    </source>
</evidence>
<dbReference type="InterPro" id="IPR004853">
    <property type="entry name" value="Sugar_P_trans_dom"/>
</dbReference>
<reference evidence="8" key="2">
    <citation type="submission" date="2015-03" db="UniProtKB">
        <authorList>
            <consortium name="EnsemblPlants"/>
        </authorList>
    </citation>
    <scope>IDENTIFICATION</scope>
</reference>
<proteinExistence type="predicted"/>
<feature type="transmembrane region" description="Helical" evidence="6">
    <location>
        <begin position="207"/>
        <end position="226"/>
    </location>
</feature>
<protein>
    <recommendedName>
        <fullName evidence="7">Sugar phosphate transporter domain-containing protein</fullName>
    </recommendedName>
</protein>
<dbReference type="STRING" id="65489.A0A0D3GCY6"/>
<dbReference type="AlphaFoldDB" id="A0A0D3GCY6"/>
<evidence type="ECO:0000259" key="7">
    <source>
        <dbReference type="Pfam" id="PF03151"/>
    </source>
</evidence>
<evidence type="ECO:0000313" key="9">
    <source>
        <dbReference type="Proteomes" id="UP000026960"/>
    </source>
</evidence>
<keyword evidence="4 6" id="KW-0472">Membrane</keyword>
<dbReference type="Pfam" id="PF03151">
    <property type="entry name" value="TPT"/>
    <property type="match status" value="1"/>
</dbReference>
<feature type="transmembrane region" description="Helical" evidence="6">
    <location>
        <begin position="181"/>
        <end position="200"/>
    </location>
</feature>
<name>A0A0D3GCY6_9ORYZ</name>
<feature type="domain" description="Sugar phosphate transporter" evidence="7">
    <location>
        <begin position="57"/>
        <end position="233"/>
    </location>
</feature>
<dbReference type="InterPro" id="IPR037185">
    <property type="entry name" value="EmrE-like"/>
</dbReference>
<dbReference type="InterPro" id="IPR050186">
    <property type="entry name" value="TPT_transporter"/>
</dbReference>
<dbReference type="SUPFAM" id="SSF103481">
    <property type="entry name" value="Multidrug resistance efflux transporter EmrE"/>
    <property type="match status" value="1"/>
</dbReference>
<dbReference type="Gene3D" id="1.10.3730.20">
    <property type="match status" value="1"/>
</dbReference>
<dbReference type="EnsemblPlants" id="OBART06G03520.1">
    <property type="protein sequence ID" value="OBART06G03520.1"/>
    <property type="gene ID" value="OBART06G03520"/>
</dbReference>
<dbReference type="GO" id="GO:0016020">
    <property type="term" value="C:membrane"/>
    <property type="evidence" value="ECO:0007669"/>
    <property type="project" value="UniProtKB-SubCell"/>
</dbReference>
<feature type="transmembrane region" description="Helical" evidence="6">
    <location>
        <begin position="301"/>
        <end position="320"/>
    </location>
</feature>
<accession>A0A0D3GCY6</accession>
<feature type="transmembrane region" description="Helical" evidence="6">
    <location>
        <begin position="149"/>
        <end position="175"/>
    </location>
</feature>
<keyword evidence="2 6" id="KW-0812">Transmembrane</keyword>
<evidence type="ECO:0000256" key="4">
    <source>
        <dbReference type="ARBA" id="ARBA00023136"/>
    </source>
</evidence>
<dbReference type="PANTHER" id="PTHR11132">
    <property type="entry name" value="SOLUTE CARRIER FAMILY 35"/>
    <property type="match status" value="1"/>
</dbReference>
<keyword evidence="3 6" id="KW-1133">Transmembrane helix</keyword>